<accession>A0A485LTX8</accession>
<protein>
    <submittedName>
        <fullName evidence="1">Uncharacterized protein</fullName>
    </submittedName>
</protein>
<organism evidence="1">
    <name type="scientific">anaerobic digester metagenome</name>
    <dbReference type="NCBI Taxonomy" id="1263854"/>
    <lineage>
        <taxon>unclassified sequences</taxon>
        <taxon>metagenomes</taxon>
        <taxon>ecological metagenomes</taxon>
    </lineage>
</organism>
<proteinExistence type="predicted"/>
<evidence type="ECO:0000313" key="1">
    <source>
        <dbReference type="EMBL" id="VFU11316.1"/>
    </source>
</evidence>
<reference evidence="1" key="1">
    <citation type="submission" date="2019-03" db="EMBL/GenBank/DDBJ databases">
        <authorList>
            <person name="Hao L."/>
        </authorList>
    </citation>
    <scope>NUCLEOTIDE SEQUENCE</scope>
</reference>
<dbReference type="AlphaFoldDB" id="A0A485LTX8"/>
<sequence length="201" mass="22022">MGFEPRGLATGIGSTPFQETAEALALIKECPPEIPYWPQLPLRGRQQHFVNQFLKPLVKTGLLTDDGERIFFDTTLLNWSDRLTGFYSLYLACEEGESAVLDEFSFPEGAAEGFYALLAEPAGGTGSAALLKGQVVGPLTVAFQLKDERGRFAYYNEQLRDQIVKTPACGTGLLDRDLPDRVYRLAAAVSKKLREEGAAAT</sequence>
<name>A0A485LTX8_9ZZZZ</name>
<gene>
    <name evidence="1" type="ORF">SCFA_1110001</name>
</gene>
<dbReference type="EMBL" id="CAADRN010000015">
    <property type="protein sequence ID" value="VFU11316.1"/>
    <property type="molecule type" value="Genomic_DNA"/>
</dbReference>